<keyword evidence="4 7" id="KW-0812">Transmembrane</keyword>
<comment type="caution">
    <text evidence="8">The sequence shown here is derived from an EMBL/GenBank/DDBJ whole genome shotgun (WGS) entry which is preliminary data.</text>
</comment>
<evidence type="ECO:0000256" key="3">
    <source>
        <dbReference type="ARBA" id="ARBA00022475"/>
    </source>
</evidence>
<comment type="similarity">
    <text evidence="2 7">Belongs to the FliR/MopE/SpaR family.</text>
</comment>
<dbReference type="EMBL" id="PNYA01000004">
    <property type="protein sequence ID" value="PMS22042.1"/>
    <property type="molecule type" value="Genomic_DNA"/>
</dbReference>
<feature type="transmembrane region" description="Helical" evidence="7">
    <location>
        <begin position="20"/>
        <end position="42"/>
    </location>
</feature>
<dbReference type="Pfam" id="PF01311">
    <property type="entry name" value="Bac_export_1"/>
    <property type="match status" value="1"/>
</dbReference>
<evidence type="ECO:0000256" key="7">
    <source>
        <dbReference type="RuleBase" id="RU362072"/>
    </source>
</evidence>
<evidence type="ECO:0000256" key="6">
    <source>
        <dbReference type="ARBA" id="ARBA00023136"/>
    </source>
</evidence>
<dbReference type="PANTHER" id="PTHR30065:SF1">
    <property type="entry name" value="SURFACE PRESENTATION OF ANTIGENS PROTEIN SPAR"/>
    <property type="match status" value="1"/>
</dbReference>
<evidence type="ECO:0000313" key="8">
    <source>
        <dbReference type="EMBL" id="PMS22042.1"/>
    </source>
</evidence>
<protein>
    <submittedName>
        <fullName evidence="8">EscT/YscT/HrcT family type III secretion system export apparatus protein</fullName>
    </submittedName>
</protein>
<feature type="transmembrane region" description="Helical" evidence="7">
    <location>
        <begin position="92"/>
        <end position="118"/>
    </location>
</feature>
<proteinExistence type="inferred from homology"/>
<evidence type="ECO:0000256" key="4">
    <source>
        <dbReference type="ARBA" id="ARBA00022692"/>
    </source>
</evidence>
<evidence type="ECO:0000256" key="5">
    <source>
        <dbReference type="ARBA" id="ARBA00022989"/>
    </source>
</evidence>
<keyword evidence="9" id="KW-1185">Reference proteome</keyword>
<keyword evidence="3 7" id="KW-1003">Cell membrane</keyword>
<name>A0A2N7VY10_9BURK</name>
<dbReference type="OrthoDB" id="9153610at2"/>
<evidence type="ECO:0000256" key="1">
    <source>
        <dbReference type="ARBA" id="ARBA00004651"/>
    </source>
</evidence>
<reference evidence="8 9" key="1">
    <citation type="submission" date="2018-01" db="EMBL/GenBank/DDBJ databases">
        <title>Whole genome analyses suggest that Burkholderia sensu lato contains two further novel genera in the rhizoxinica-symbiotica group Mycetohabitans gen. nov., and Trinickia gen. nov.: implications for the evolution of diazotrophy and nodulation in the Burkholderiaceae.</title>
        <authorList>
            <person name="Estrada-de los Santos P."/>
            <person name="Palmer M."/>
            <person name="Chavez-Ramirez B."/>
            <person name="Beukes C."/>
            <person name="Steenkamp E.T."/>
            <person name="Hirsch A.M."/>
            <person name="Manyaka P."/>
            <person name="Maluk M."/>
            <person name="Lafos M."/>
            <person name="Crook M."/>
            <person name="Gross E."/>
            <person name="Simon M.F."/>
            <person name="Bueno dos Reis Junior F."/>
            <person name="Poole P.S."/>
            <person name="Venter S.N."/>
            <person name="James E.K."/>
        </authorList>
    </citation>
    <scope>NUCLEOTIDE SEQUENCE [LARGE SCALE GENOMIC DNA]</scope>
    <source>
        <strain evidence="8 9">GIMN1.004</strain>
    </source>
</reference>
<evidence type="ECO:0000313" key="9">
    <source>
        <dbReference type="Proteomes" id="UP000235616"/>
    </source>
</evidence>
<dbReference type="InterPro" id="IPR006304">
    <property type="entry name" value="T3SS_SpaR/YscT"/>
</dbReference>
<feature type="transmembrane region" description="Helical" evidence="7">
    <location>
        <begin position="198"/>
        <end position="220"/>
    </location>
</feature>
<accession>A0A2N7VY10</accession>
<comment type="subcellular location">
    <subcellularLocation>
        <location evidence="1 7">Cell membrane</location>
        <topology evidence="1 7">Multi-pass membrane protein</topology>
    </subcellularLocation>
</comment>
<evidence type="ECO:0000256" key="2">
    <source>
        <dbReference type="ARBA" id="ARBA00009772"/>
    </source>
</evidence>
<dbReference type="PRINTS" id="PR00953">
    <property type="entry name" value="TYPE3IMRPROT"/>
</dbReference>
<organism evidence="8 9">
    <name type="scientific">Trinickia dabaoshanensis</name>
    <dbReference type="NCBI Taxonomy" id="564714"/>
    <lineage>
        <taxon>Bacteria</taxon>
        <taxon>Pseudomonadati</taxon>
        <taxon>Pseudomonadota</taxon>
        <taxon>Betaproteobacteria</taxon>
        <taxon>Burkholderiales</taxon>
        <taxon>Burkholderiaceae</taxon>
        <taxon>Trinickia</taxon>
    </lineage>
</organism>
<keyword evidence="6 7" id="KW-0472">Membrane</keyword>
<feature type="transmembrane region" description="Helical" evidence="7">
    <location>
        <begin position="232"/>
        <end position="253"/>
    </location>
</feature>
<feature type="transmembrane region" description="Helical" evidence="7">
    <location>
        <begin position="54"/>
        <end position="72"/>
    </location>
</feature>
<dbReference type="RefSeq" id="WP_102644442.1">
    <property type="nucleotide sequence ID" value="NZ_PNYA01000004.1"/>
</dbReference>
<dbReference type="NCBIfam" id="TIGR01401">
    <property type="entry name" value="fliR_like_III"/>
    <property type="match status" value="1"/>
</dbReference>
<feature type="transmembrane region" description="Helical" evidence="7">
    <location>
        <begin position="139"/>
        <end position="160"/>
    </location>
</feature>
<keyword evidence="5 7" id="KW-1133">Transmembrane helix</keyword>
<dbReference type="PANTHER" id="PTHR30065">
    <property type="entry name" value="FLAGELLAR BIOSYNTHETIC PROTEIN FLIR"/>
    <property type="match status" value="1"/>
</dbReference>
<dbReference type="GO" id="GO:0006605">
    <property type="term" value="P:protein targeting"/>
    <property type="evidence" value="ECO:0007669"/>
    <property type="project" value="UniProtKB-UniRule"/>
</dbReference>
<sequence length="278" mass="29337">MNEGLATARALAELFNEYQGFFFTLALSAARIAVALSIFPPTSGDMLPGTARNGIIYVLAVFVAAAQPAHYFDGLGSVQLLMISLKEMFLGALLGFAASSVFWIAQCVGTLIDDLAGYNSVQMNNPLRGDQSTPTSNTLMQLATALFYVGGGMTFLMGAVFESFKWWPLASLTPSMASVAESFIISQTDSIMTATVKFGTPVMLALVFVDLSIGMLARAAEKLEPSSLSQPLRGAIGLLMLILLVGVLSQQVIGSLRLDGFIRQAAALASPGAVHAPN</sequence>
<dbReference type="InterPro" id="IPR002010">
    <property type="entry name" value="T3SS_IM_R"/>
</dbReference>
<dbReference type="Proteomes" id="UP000235616">
    <property type="component" value="Unassembled WGS sequence"/>
</dbReference>
<dbReference type="GO" id="GO:0005886">
    <property type="term" value="C:plasma membrane"/>
    <property type="evidence" value="ECO:0007669"/>
    <property type="project" value="UniProtKB-SubCell"/>
</dbReference>
<gene>
    <name evidence="8" type="ORF">C0Z18_05870</name>
</gene>
<dbReference type="AlphaFoldDB" id="A0A2N7VY10"/>